<dbReference type="RefSeq" id="XP_009066501.1">
    <property type="nucleotide sequence ID" value="XM_009068253.1"/>
</dbReference>
<protein>
    <submittedName>
        <fullName evidence="2">Uncharacterized protein</fullName>
    </submittedName>
</protein>
<accession>V4B2L6</accession>
<feature type="signal peptide" evidence="1">
    <location>
        <begin position="1"/>
        <end position="21"/>
    </location>
</feature>
<organism evidence="2 3">
    <name type="scientific">Lottia gigantea</name>
    <name type="common">Giant owl limpet</name>
    <dbReference type="NCBI Taxonomy" id="225164"/>
    <lineage>
        <taxon>Eukaryota</taxon>
        <taxon>Metazoa</taxon>
        <taxon>Spiralia</taxon>
        <taxon>Lophotrochozoa</taxon>
        <taxon>Mollusca</taxon>
        <taxon>Gastropoda</taxon>
        <taxon>Patellogastropoda</taxon>
        <taxon>Lottioidea</taxon>
        <taxon>Lottiidae</taxon>
        <taxon>Lottia</taxon>
    </lineage>
</organism>
<keyword evidence="3" id="KW-1185">Reference proteome</keyword>
<evidence type="ECO:0000313" key="3">
    <source>
        <dbReference type="Proteomes" id="UP000030746"/>
    </source>
</evidence>
<dbReference type="CTD" id="20236805"/>
<evidence type="ECO:0000313" key="2">
    <source>
        <dbReference type="EMBL" id="ESO82704.1"/>
    </source>
</evidence>
<gene>
    <name evidence="2" type="ORF">LOTGIDRAFT_155722</name>
</gene>
<name>V4B2L6_LOTGI</name>
<dbReference type="Proteomes" id="UP000030746">
    <property type="component" value="Unassembled WGS sequence"/>
</dbReference>
<evidence type="ECO:0000256" key="1">
    <source>
        <dbReference type="SAM" id="SignalP"/>
    </source>
</evidence>
<dbReference type="KEGG" id="lgi:LOTGIDRAFT_155722"/>
<proteinExistence type="predicted"/>
<keyword evidence="1" id="KW-0732">Signal</keyword>
<reference evidence="2 3" key="1">
    <citation type="journal article" date="2013" name="Nature">
        <title>Insights into bilaterian evolution from three spiralian genomes.</title>
        <authorList>
            <person name="Simakov O."/>
            <person name="Marletaz F."/>
            <person name="Cho S.J."/>
            <person name="Edsinger-Gonzales E."/>
            <person name="Havlak P."/>
            <person name="Hellsten U."/>
            <person name="Kuo D.H."/>
            <person name="Larsson T."/>
            <person name="Lv J."/>
            <person name="Arendt D."/>
            <person name="Savage R."/>
            <person name="Osoegawa K."/>
            <person name="de Jong P."/>
            <person name="Grimwood J."/>
            <person name="Chapman J.A."/>
            <person name="Shapiro H."/>
            <person name="Aerts A."/>
            <person name="Otillar R.P."/>
            <person name="Terry A.Y."/>
            <person name="Boore J.L."/>
            <person name="Grigoriev I.V."/>
            <person name="Lindberg D.R."/>
            <person name="Seaver E.C."/>
            <person name="Weisblat D.A."/>
            <person name="Putnam N.H."/>
            <person name="Rokhsar D.S."/>
        </authorList>
    </citation>
    <scope>NUCLEOTIDE SEQUENCE [LARGE SCALE GENOMIC DNA]</scope>
</reference>
<dbReference type="EMBL" id="KB203854">
    <property type="protein sequence ID" value="ESO82704.1"/>
    <property type="molecule type" value="Genomic_DNA"/>
</dbReference>
<dbReference type="AlphaFoldDB" id="V4B2L6"/>
<dbReference type="GeneID" id="20236805"/>
<feature type="chain" id="PRO_5004717734" evidence="1">
    <location>
        <begin position="22"/>
        <end position="305"/>
    </location>
</feature>
<sequence>MKVPFTTIVALSAVWCLYASAQVFRPRRLSNPGLRSQQQPEYRTCIGQTAAGDEMRVTFYSRRSTSSNWWQSGRITNDIQVKATINSRSLTNKFRLVTTQYGRIDGMCESESLGNIIDENAFTRVANVRIGGQKSRNIGFIGTDFSLSPGKSVRITDHIQSMLNLDIIAGGGMALCPVQQIVGVRCIDLISLCCSISKDTKPADIIEEPGFSGDISGNQFSNVQSEVGNSIVLSNGVSSNAQISNGVIVNPAFNGGQNRITNRNTDGRLVGNGPILNGGNIDAAKDVQNAPMQNTNSMQMGPVQG</sequence>
<dbReference type="HOGENOM" id="CLU_913030_0_0_1"/>